<evidence type="ECO:0000313" key="1">
    <source>
        <dbReference type="EMBL" id="MED6190530.1"/>
    </source>
</evidence>
<comment type="caution">
    <text evidence="1">The sequence shown here is derived from an EMBL/GenBank/DDBJ whole genome shotgun (WGS) entry which is preliminary data.</text>
</comment>
<keyword evidence="2" id="KW-1185">Reference proteome</keyword>
<protein>
    <submittedName>
        <fullName evidence="1">Uncharacterized protein</fullName>
    </submittedName>
</protein>
<sequence length="76" mass="8698">DKQHISLVLASSFTGPHLTMASSSSANFDAHRFRPPFHQNLFEEYKASKSVTPEIGFDLQEDQYPEIEEQIARRAF</sequence>
<feature type="non-terminal residue" evidence="1">
    <location>
        <position position="1"/>
    </location>
</feature>
<name>A0ABU6WX92_9FABA</name>
<proteinExistence type="predicted"/>
<reference evidence="1 2" key="1">
    <citation type="journal article" date="2023" name="Plants (Basel)">
        <title>Bridging the Gap: Combining Genomics and Transcriptomics Approaches to Understand Stylosanthes scabra, an Orphan Legume from the Brazilian Caatinga.</title>
        <authorList>
            <person name="Ferreira-Neto J.R.C."/>
            <person name="da Silva M.D."/>
            <person name="Binneck E."/>
            <person name="de Melo N.F."/>
            <person name="da Silva R.H."/>
            <person name="de Melo A.L.T.M."/>
            <person name="Pandolfi V."/>
            <person name="Bustamante F.O."/>
            <person name="Brasileiro-Vidal A.C."/>
            <person name="Benko-Iseppon A.M."/>
        </authorList>
    </citation>
    <scope>NUCLEOTIDE SEQUENCE [LARGE SCALE GENOMIC DNA]</scope>
    <source>
        <tissue evidence="1">Leaves</tissue>
    </source>
</reference>
<dbReference type="EMBL" id="JASCZI010185569">
    <property type="protein sequence ID" value="MED6190530.1"/>
    <property type="molecule type" value="Genomic_DNA"/>
</dbReference>
<evidence type="ECO:0000313" key="2">
    <source>
        <dbReference type="Proteomes" id="UP001341840"/>
    </source>
</evidence>
<organism evidence="1 2">
    <name type="scientific">Stylosanthes scabra</name>
    <dbReference type="NCBI Taxonomy" id="79078"/>
    <lineage>
        <taxon>Eukaryota</taxon>
        <taxon>Viridiplantae</taxon>
        <taxon>Streptophyta</taxon>
        <taxon>Embryophyta</taxon>
        <taxon>Tracheophyta</taxon>
        <taxon>Spermatophyta</taxon>
        <taxon>Magnoliopsida</taxon>
        <taxon>eudicotyledons</taxon>
        <taxon>Gunneridae</taxon>
        <taxon>Pentapetalae</taxon>
        <taxon>rosids</taxon>
        <taxon>fabids</taxon>
        <taxon>Fabales</taxon>
        <taxon>Fabaceae</taxon>
        <taxon>Papilionoideae</taxon>
        <taxon>50 kb inversion clade</taxon>
        <taxon>dalbergioids sensu lato</taxon>
        <taxon>Dalbergieae</taxon>
        <taxon>Pterocarpus clade</taxon>
        <taxon>Stylosanthes</taxon>
    </lineage>
</organism>
<accession>A0ABU6WX92</accession>
<dbReference type="Proteomes" id="UP001341840">
    <property type="component" value="Unassembled WGS sequence"/>
</dbReference>
<gene>
    <name evidence="1" type="ORF">PIB30_106792</name>
</gene>